<organism evidence="5 6">
    <name type="scientific">Desulfuribacillus alkaliarsenatis</name>
    <dbReference type="NCBI Taxonomy" id="766136"/>
    <lineage>
        <taxon>Bacteria</taxon>
        <taxon>Bacillati</taxon>
        <taxon>Bacillota</taxon>
        <taxon>Desulfuribacillia</taxon>
        <taxon>Desulfuribacillales</taxon>
        <taxon>Desulfuribacillaceae</taxon>
        <taxon>Desulfuribacillus</taxon>
    </lineage>
</organism>
<sequence length="297" mass="33120">MLRGLYTAAQGMKVNQQRHDIANNNLANINTPGFKGEEAVVRSFPEELLFFMGKKQHSHVPAHSRVASHLGGQPPRVGYLHQGVTVEEIVSRFAQGAIRETGNEFNVAIIDGLDDQKGFFAVKKDLDSDDVFYTRAGDFRLREVDGVQYLATQDGEFVMQRELIAGVGFTGQLMPVEIIEEDFVIHSNGSIEVFETGFPPIQGELHLVQFANEQLPGLTKEGHGLFRINEDFLGAGFEPEIAQNIQTRQKFIEGSNVDPTQAIMDMIIAQRAYEANQRVIQSYDRSLEKAVNEVGRV</sequence>
<dbReference type="PANTHER" id="PTHR30435">
    <property type="entry name" value="FLAGELLAR PROTEIN"/>
    <property type="match status" value="1"/>
</dbReference>
<dbReference type="RefSeq" id="WP_069643378.1">
    <property type="nucleotide sequence ID" value="NZ_MIJE01000030.1"/>
</dbReference>
<keyword evidence="6" id="KW-1185">Reference proteome</keyword>
<dbReference type="InterPro" id="IPR001444">
    <property type="entry name" value="Flag_bb_rod_N"/>
</dbReference>
<dbReference type="PANTHER" id="PTHR30435:SF19">
    <property type="entry name" value="FLAGELLAR BASAL-BODY ROD PROTEIN FLGG"/>
    <property type="match status" value="1"/>
</dbReference>
<dbReference type="AlphaFoldDB" id="A0A1E5G1M3"/>
<comment type="caution">
    <text evidence="5">The sequence shown here is derived from an EMBL/GenBank/DDBJ whole genome shotgun (WGS) entry which is preliminary data.</text>
</comment>
<proteinExistence type="inferred from homology"/>
<evidence type="ECO:0000313" key="6">
    <source>
        <dbReference type="Proteomes" id="UP000094296"/>
    </source>
</evidence>
<dbReference type="InterPro" id="IPR010930">
    <property type="entry name" value="Flg_bb/hook_C_dom"/>
</dbReference>
<gene>
    <name evidence="5" type="ORF">BHF68_06950</name>
</gene>
<dbReference type="Pfam" id="PF06429">
    <property type="entry name" value="Flg_bbr_C"/>
    <property type="match status" value="1"/>
</dbReference>
<comment type="subcellular location">
    <subcellularLocation>
        <location evidence="2">Bacterial flagellum basal body</location>
    </subcellularLocation>
</comment>
<feature type="domain" description="Flagellar basal-body/hook protein C-terminal" evidence="4">
    <location>
        <begin position="248"/>
        <end position="292"/>
    </location>
</feature>
<evidence type="ECO:0000256" key="2">
    <source>
        <dbReference type="RuleBase" id="RU362116"/>
    </source>
</evidence>
<feature type="domain" description="Flagellar basal body rod protein N-terminal" evidence="3">
    <location>
        <begin position="5"/>
        <end position="35"/>
    </location>
</feature>
<evidence type="ECO:0000259" key="3">
    <source>
        <dbReference type="Pfam" id="PF00460"/>
    </source>
</evidence>
<evidence type="ECO:0000259" key="4">
    <source>
        <dbReference type="Pfam" id="PF06429"/>
    </source>
</evidence>
<dbReference type="GO" id="GO:0071978">
    <property type="term" value="P:bacterial-type flagellum-dependent swarming motility"/>
    <property type="evidence" value="ECO:0007669"/>
    <property type="project" value="TreeGrafter"/>
</dbReference>
<accession>A0A1E5G1M3</accession>
<evidence type="ECO:0000256" key="1">
    <source>
        <dbReference type="ARBA" id="ARBA00009677"/>
    </source>
</evidence>
<dbReference type="SUPFAM" id="SSF117143">
    <property type="entry name" value="Flagellar hook protein flgE"/>
    <property type="match status" value="1"/>
</dbReference>
<dbReference type="EMBL" id="MIJE01000030">
    <property type="protein sequence ID" value="OEF96795.1"/>
    <property type="molecule type" value="Genomic_DNA"/>
</dbReference>
<dbReference type="OrthoDB" id="9800375at2"/>
<dbReference type="InterPro" id="IPR037925">
    <property type="entry name" value="FlgE/F/G-like"/>
</dbReference>
<name>A0A1E5G1M3_9FIRM</name>
<reference evidence="5 6" key="1">
    <citation type="submission" date="2016-09" db="EMBL/GenBank/DDBJ databases">
        <title>Draft genome sequence for the type strain of Desulfuribacillus alkaliarsenatis AHT28, an obligately anaerobic, sulfidogenic bacterium isolated from Russian soda lake sediments.</title>
        <authorList>
            <person name="Abin C.A."/>
            <person name="Hollibaugh J.T."/>
        </authorList>
    </citation>
    <scope>NUCLEOTIDE SEQUENCE [LARGE SCALE GENOMIC DNA]</scope>
    <source>
        <strain evidence="5 6">AHT28</strain>
    </source>
</reference>
<dbReference type="InterPro" id="IPR020013">
    <property type="entry name" value="Flagellar_FlgE/F/G"/>
</dbReference>
<dbReference type="Pfam" id="PF00460">
    <property type="entry name" value="Flg_bb_rod"/>
    <property type="match status" value="1"/>
</dbReference>
<comment type="similarity">
    <text evidence="1 2">Belongs to the flagella basal body rod proteins family.</text>
</comment>
<dbReference type="Proteomes" id="UP000094296">
    <property type="component" value="Unassembled WGS sequence"/>
</dbReference>
<dbReference type="NCBIfam" id="TIGR03506">
    <property type="entry name" value="FlgEFG_subfam"/>
    <property type="match status" value="1"/>
</dbReference>
<protein>
    <submittedName>
        <fullName evidence="5">Uncharacterized protein</fullName>
    </submittedName>
</protein>
<evidence type="ECO:0000313" key="5">
    <source>
        <dbReference type="EMBL" id="OEF96795.1"/>
    </source>
</evidence>
<dbReference type="STRING" id="766136.BHF68_06950"/>
<keyword evidence="2" id="KW-0975">Bacterial flagellum</keyword>
<dbReference type="GO" id="GO:0009425">
    <property type="term" value="C:bacterial-type flagellum basal body"/>
    <property type="evidence" value="ECO:0007669"/>
    <property type="project" value="UniProtKB-SubCell"/>
</dbReference>